<dbReference type="Gene3D" id="1.25.10.10">
    <property type="entry name" value="Leucine-rich Repeat Variant"/>
    <property type="match status" value="1"/>
</dbReference>
<evidence type="ECO:0000256" key="1">
    <source>
        <dbReference type="ARBA" id="ARBA00022737"/>
    </source>
</evidence>
<keyword evidence="1" id="KW-0677">Repeat</keyword>
<dbReference type="PROSITE" id="PS50302">
    <property type="entry name" value="PUM"/>
    <property type="match status" value="1"/>
</dbReference>
<evidence type="ECO:0000313" key="4">
    <source>
        <dbReference type="Proteomes" id="UP000515908"/>
    </source>
</evidence>
<dbReference type="Proteomes" id="UP000515908">
    <property type="component" value="Chromosome 28"/>
</dbReference>
<feature type="repeat" description="Pumilio" evidence="2">
    <location>
        <begin position="129"/>
        <end position="166"/>
    </location>
</feature>
<dbReference type="SMART" id="SM00025">
    <property type="entry name" value="Pumilio"/>
    <property type="match status" value="4"/>
</dbReference>
<dbReference type="SUPFAM" id="SSF48371">
    <property type="entry name" value="ARM repeat"/>
    <property type="match status" value="1"/>
</dbReference>
<reference evidence="3 4" key="1">
    <citation type="submission" date="2020-08" db="EMBL/GenBank/DDBJ databases">
        <authorList>
            <person name="Newling K."/>
            <person name="Davey J."/>
            <person name="Forrester S."/>
        </authorList>
    </citation>
    <scope>NUCLEOTIDE SEQUENCE [LARGE SCALE GENOMIC DNA]</scope>
    <source>
        <strain evidence="4">Crithidia deanei Carvalho (ATCC PRA-265)</strain>
    </source>
</reference>
<protein>
    <recommendedName>
        <fullName evidence="5">PUM-HD domain-containing protein</fullName>
    </recommendedName>
</protein>
<accession>A0A7G2CUS7</accession>
<evidence type="ECO:0000256" key="2">
    <source>
        <dbReference type="PROSITE-ProRule" id="PRU00317"/>
    </source>
</evidence>
<dbReference type="AlphaFoldDB" id="A0A7G2CUS7"/>
<evidence type="ECO:0008006" key="5">
    <source>
        <dbReference type="Google" id="ProtNLM"/>
    </source>
</evidence>
<dbReference type="GO" id="GO:0005737">
    <property type="term" value="C:cytoplasm"/>
    <property type="evidence" value="ECO:0007669"/>
    <property type="project" value="TreeGrafter"/>
</dbReference>
<dbReference type="InterPro" id="IPR016024">
    <property type="entry name" value="ARM-type_fold"/>
</dbReference>
<organism evidence="3 4">
    <name type="scientific">Angomonas deanei</name>
    <dbReference type="NCBI Taxonomy" id="59799"/>
    <lineage>
        <taxon>Eukaryota</taxon>
        <taxon>Discoba</taxon>
        <taxon>Euglenozoa</taxon>
        <taxon>Kinetoplastea</taxon>
        <taxon>Metakinetoplastina</taxon>
        <taxon>Trypanosomatida</taxon>
        <taxon>Trypanosomatidae</taxon>
        <taxon>Strigomonadinae</taxon>
        <taxon>Angomonas</taxon>
    </lineage>
</organism>
<dbReference type="EMBL" id="LR877172">
    <property type="protein sequence ID" value="CAD2222821.1"/>
    <property type="molecule type" value="Genomic_DNA"/>
</dbReference>
<dbReference type="GO" id="GO:0003729">
    <property type="term" value="F:mRNA binding"/>
    <property type="evidence" value="ECO:0007669"/>
    <property type="project" value="TreeGrafter"/>
</dbReference>
<gene>
    <name evidence="3" type="ORF">ADEAN_001037500</name>
</gene>
<dbReference type="PANTHER" id="PTHR12537">
    <property type="entry name" value="RNA BINDING PROTEIN PUMILIO-RELATED"/>
    <property type="match status" value="1"/>
</dbReference>
<name>A0A7G2CUS7_9TRYP</name>
<dbReference type="VEuPathDB" id="TriTrypDB:ADEAN_001037500"/>
<dbReference type="InterPro" id="IPR001313">
    <property type="entry name" value="Pumilio_RNA-bd_rpt"/>
</dbReference>
<evidence type="ECO:0000313" key="3">
    <source>
        <dbReference type="EMBL" id="CAD2222821.1"/>
    </source>
</evidence>
<proteinExistence type="predicted"/>
<dbReference type="GO" id="GO:0010608">
    <property type="term" value="P:post-transcriptional regulation of gene expression"/>
    <property type="evidence" value="ECO:0007669"/>
    <property type="project" value="TreeGrafter"/>
</dbReference>
<dbReference type="InterPro" id="IPR011989">
    <property type="entry name" value="ARM-like"/>
</dbReference>
<keyword evidence="4" id="KW-1185">Reference proteome</keyword>
<sequence length="455" mass="49830">MMQRATSPEELRSLLMNRHTSGTVEHLLRYLPAPTSNWLCAVLFGEEEELTAAQRQELVEDPVAGQILQQIAQTQLQLRGRLLQLFSPVELLHTKRGTAFLNVLLSAPEPDSKVDKKELRLVFDTVRKQIVSKLEEMCADRNANFVVQRLLQLIPFCAEDPKAMVTQFVKDMGGADALVRLAAEPIGVHVVLTLIDVAVACGAGDEVGSLLLKRVSPEEMIAHNQGQLVVRRLLPLVAVKRSAVGTELSTLLSNKWVDYAFDSMGNLVVQDYLKALGTAGASKCAATLVKDTNLLRMSQNASASHVVFTLLDLVDGPTQTSLCNALKGVVVQLSTHINGRFIVEKLLRLSREVRDELVKQFLFLVQSKGTQHMLCTLLTCIDGRGRQHVIQGIIVPNLMAIATDASGSVNLQKMMQSDAEVLQAVQKAISATGARTPLLQNFFGKFVVRIAEGGQ</sequence>